<accession>A0A9P4SCT1</accession>
<dbReference type="CDD" id="cd18186">
    <property type="entry name" value="BTB_POZ_ZBTB_KLHL-like"/>
    <property type="match status" value="1"/>
</dbReference>
<sequence>MAQSEKSKPRPKALHELLTHSMVDLYVGPENTRYILHERLLCYHSPFFRKVFYSPSRKATDSKAFGLPDEDETPFKIFVGWLYSDSIRSPKAEKDLGDLFDLYLMAEKWGIENLIRDVLRIIRDFYRETKTYPGLRRVQYIYANTDDSSPMRHLLVSSIARMMTIGEGIPMHWDKALKKNGQLAVDIIRAIQGWRLEEETVPDAREEELEEIEVDDRKKKHVEREAEKEIKKNEENPGLVNGGNEEEMDQAEQQEQEQDDDDEDEKTMVASASTHTSSN</sequence>
<dbReference type="InterPro" id="IPR000210">
    <property type="entry name" value="BTB/POZ_dom"/>
</dbReference>
<feature type="region of interest" description="Disordered" evidence="1">
    <location>
        <begin position="201"/>
        <end position="279"/>
    </location>
</feature>
<protein>
    <recommendedName>
        <fullName evidence="2">BTB domain-containing protein</fullName>
    </recommendedName>
</protein>
<evidence type="ECO:0000256" key="1">
    <source>
        <dbReference type="SAM" id="MobiDB-lite"/>
    </source>
</evidence>
<reference evidence="3" key="1">
    <citation type="journal article" date="2020" name="Stud. Mycol.">
        <title>101 Dothideomycetes genomes: a test case for predicting lifestyles and emergence of pathogens.</title>
        <authorList>
            <person name="Haridas S."/>
            <person name="Albert R."/>
            <person name="Binder M."/>
            <person name="Bloem J."/>
            <person name="Labutti K."/>
            <person name="Salamov A."/>
            <person name="Andreopoulos B."/>
            <person name="Baker S."/>
            <person name="Barry K."/>
            <person name="Bills G."/>
            <person name="Bluhm B."/>
            <person name="Cannon C."/>
            <person name="Castanera R."/>
            <person name="Culley D."/>
            <person name="Daum C."/>
            <person name="Ezra D."/>
            <person name="Gonzalez J."/>
            <person name="Henrissat B."/>
            <person name="Kuo A."/>
            <person name="Liang C."/>
            <person name="Lipzen A."/>
            <person name="Lutzoni F."/>
            <person name="Magnuson J."/>
            <person name="Mondo S."/>
            <person name="Nolan M."/>
            <person name="Ohm R."/>
            <person name="Pangilinan J."/>
            <person name="Park H.-J."/>
            <person name="Ramirez L."/>
            <person name="Alfaro M."/>
            <person name="Sun H."/>
            <person name="Tritt A."/>
            <person name="Yoshinaga Y."/>
            <person name="Zwiers L.-H."/>
            <person name="Turgeon B."/>
            <person name="Goodwin S."/>
            <person name="Spatafora J."/>
            <person name="Crous P."/>
            <person name="Grigoriev I."/>
        </authorList>
    </citation>
    <scope>NUCLEOTIDE SEQUENCE</scope>
    <source>
        <strain evidence="3">CBS 101060</strain>
    </source>
</reference>
<feature type="compositionally biased region" description="Basic and acidic residues" evidence="1">
    <location>
        <begin position="222"/>
        <end position="235"/>
    </location>
</feature>
<evidence type="ECO:0000313" key="4">
    <source>
        <dbReference type="Proteomes" id="UP000799429"/>
    </source>
</evidence>
<dbReference type="OrthoDB" id="1022638at2759"/>
<comment type="caution">
    <text evidence="3">The sequence shown here is derived from an EMBL/GenBank/DDBJ whole genome shotgun (WGS) entry which is preliminary data.</text>
</comment>
<proteinExistence type="predicted"/>
<feature type="domain" description="BTB" evidence="2">
    <location>
        <begin position="21"/>
        <end position="91"/>
    </location>
</feature>
<gene>
    <name evidence="3" type="ORF">M501DRAFT_1015391</name>
</gene>
<evidence type="ECO:0000313" key="3">
    <source>
        <dbReference type="EMBL" id="KAF2840331.1"/>
    </source>
</evidence>
<organism evidence="3 4">
    <name type="scientific">Patellaria atrata CBS 101060</name>
    <dbReference type="NCBI Taxonomy" id="1346257"/>
    <lineage>
        <taxon>Eukaryota</taxon>
        <taxon>Fungi</taxon>
        <taxon>Dikarya</taxon>
        <taxon>Ascomycota</taxon>
        <taxon>Pezizomycotina</taxon>
        <taxon>Dothideomycetes</taxon>
        <taxon>Dothideomycetes incertae sedis</taxon>
        <taxon>Patellariales</taxon>
        <taxon>Patellariaceae</taxon>
        <taxon>Patellaria</taxon>
    </lineage>
</organism>
<dbReference type="AlphaFoldDB" id="A0A9P4SCT1"/>
<dbReference type="InterPro" id="IPR011333">
    <property type="entry name" value="SKP1/BTB/POZ_sf"/>
</dbReference>
<feature type="compositionally biased region" description="Acidic residues" evidence="1">
    <location>
        <begin position="205"/>
        <end position="214"/>
    </location>
</feature>
<dbReference type="SUPFAM" id="SSF54695">
    <property type="entry name" value="POZ domain"/>
    <property type="match status" value="1"/>
</dbReference>
<dbReference type="EMBL" id="MU006093">
    <property type="protein sequence ID" value="KAF2840331.1"/>
    <property type="molecule type" value="Genomic_DNA"/>
</dbReference>
<feature type="compositionally biased region" description="Polar residues" evidence="1">
    <location>
        <begin position="270"/>
        <end position="279"/>
    </location>
</feature>
<dbReference type="SMART" id="SM00225">
    <property type="entry name" value="BTB"/>
    <property type="match status" value="1"/>
</dbReference>
<dbReference type="Gene3D" id="3.30.710.10">
    <property type="entry name" value="Potassium Channel Kv1.1, Chain A"/>
    <property type="match status" value="1"/>
</dbReference>
<evidence type="ECO:0000259" key="2">
    <source>
        <dbReference type="PROSITE" id="PS50097"/>
    </source>
</evidence>
<keyword evidence="4" id="KW-1185">Reference proteome</keyword>
<name>A0A9P4SCT1_9PEZI</name>
<dbReference type="PANTHER" id="PTHR47843">
    <property type="entry name" value="BTB DOMAIN-CONTAINING PROTEIN-RELATED"/>
    <property type="match status" value="1"/>
</dbReference>
<dbReference type="Proteomes" id="UP000799429">
    <property type="component" value="Unassembled WGS sequence"/>
</dbReference>
<dbReference type="PROSITE" id="PS50097">
    <property type="entry name" value="BTB"/>
    <property type="match status" value="1"/>
</dbReference>
<feature type="compositionally biased region" description="Acidic residues" evidence="1">
    <location>
        <begin position="244"/>
        <end position="265"/>
    </location>
</feature>
<dbReference type="Pfam" id="PF00651">
    <property type="entry name" value="BTB"/>
    <property type="match status" value="1"/>
</dbReference>